<dbReference type="InterPro" id="IPR015424">
    <property type="entry name" value="PyrdxlP-dep_Trfase"/>
</dbReference>
<feature type="binding site" evidence="5">
    <location>
        <position position="344"/>
    </location>
    <ligand>
        <name>substrate</name>
    </ligand>
</feature>
<evidence type="ECO:0000256" key="8">
    <source>
        <dbReference type="RuleBase" id="RU004504"/>
    </source>
</evidence>
<gene>
    <name evidence="10" type="ORF">INP52_04080</name>
</gene>
<dbReference type="InterPro" id="IPR020578">
    <property type="entry name" value="Aminotrans_V_PyrdxlP_BS"/>
</dbReference>
<proteinExistence type="inferred from homology"/>
<keyword evidence="3 10" id="KW-0808">Transferase</keyword>
<evidence type="ECO:0000256" key="7">
    <source>
        <dbReference type="RuleBase" id="RU004075"/>
    </source>
</evidence>
<dbReference type="AlphaFoldDB" id="A0A7S7MAB1"/>
<evidence type="ECO:0000256" key="6">
    <source>
        <dbReference type="PIRSR" id="PIRSR000524-50"/>
    </source>
</evidence>
<dbReference type="KEGG" id="tio:INP52_04080"/>
<evidence type="ECO:0000256" key="5">
    <source>
        <dbReference type="PIRSR" id="PIRSR000524-1"/>
    </source>
</evidence>
<keyword evidence="11" id="KW-1185">Reference proteome</keyword>
<organism evidence="10 11">
    <name type="scientific">Thermophilibacter immobilis</name>
    <dbReference type="NCBI Taxonomy" id="2779519"/>
    <lineage>
        <taxon>Bacteria</taxon>
        <taxon>Bacillati</taxon>
        <taxon>Actinomycetota</taxon>
        <taxon>Coriobacteriia</taxon>
        <taxon>Coriobacteriales</taxon>
        <taxon>Atopobiaceae</taxon>
        <taxon>Thermophilibacter</taxon>
    </lineage>
</organism>
<dbReference type="Pfam" id="PF00266">
    <property type="entry name" value="Aminotran_5"/>
    <property type="match status" value="1"/>
</dbReference>
<comment type="cofactor">
    <cofactor evidence="1 6 8">
        <name>pyridoxal 5'-phosphate</name>
        <dbReference type="ChEBI" id="CHEBI:597326"/>
    </cofactor>
</comment>
<accession>A0A7S7MAB1</accession>
<dbReference type="InterPro" id="IPR000192">
    <property type="entry name" value="Aminotrans_V_dom"/>
</dbReference>
<evidence type="ECO:0000313" key="11">
    <source>
        <dbReference type="Proteomes" id="UP000593735"/>
    </source>
</evidence>
<sequence>MTQGTDKTDKTALRPEVLFTVGPTQMSPQTLACAGRQVPYFRNQAFSDVVLECERFVLEFAHAPQGSRMVLLTASGTGAMEATVTNCLDASDRALVIVGGGFGRRFSALCERHGIAHDDLELDSEEALTQERLAAFEGAGHTALLVNLHETSTGQLYDLPMLSDFCQRNQMTLVVDAISSFAADRIDMAASCIDALIVSSQKALALAPGISLVLLSPRMLEERVARITSPTLYFDFADYLVNGTRGQTPFTPAVGIVYELLERLRRIDASGGIDTEVARTRTLARDFRGRIAELNVGAPSFPMSNALTRVILPKPVAGETVRALAEEGLFVNPCGGVLGERCFRVAHIGDLSEKDNAQLVIALGEVLESLGA</sequence>
<evidence type="ECO:0000256" key="3">
    <source>
        <dbReference type="ARBA" id="ARBA00022679"/>
    </source>
</evidence>
<evidence type="ECO:0000259" key="9">
    <source>
        <dbReference type="Pfam" id="PF00266"/>
    </source>
</evidence>
<dbReference type="Gene3D" id="3.90.1150.10">
    <property type="entry name" value="Aspartate Aminotransferase, domain 1"/>
    <property type="match status" value="1"/>
</dbReference>
<evidence type="ECO:0000256" key="4">
    <source>
        <dbReference type="ARBA" id="ARBA00022898"/>
    </source>
</evidence>
<dbReference type="GO" id="GO:0008483">
    <property type="term" value="F:transaminase activity"/>
    <property type="evidence" value="ECO:0007669"/>
    <property type="project" value="UniProtKB-KW"/>
</dbReference>
<evidence type="ECO:0000313" key="10">
    <source>
        <dbReference type="EMBL" id="QOY61372.1"/>
    </source>
</evidence>
<dbReference type="PANTHER" id="PTHR42778">
    <property type="entry name" value="2-AMINOETHYLPHOSPHONATE--PYRUVATE TRANSAMINASE"/>
    <property type="match status" value="1"/>
</dbReference>
<reference evidence="10 11" key="1">
    <citation type="submission" date="2020-10" db="EMBL/GenBank/DDBJ databases">
        <title>Olsenella immobilis sp.nov., isolated from the mud in a fermentation cellar used for the production of Chinese strong-flavoured liquor.</title>
        <authorList>
            <person name="Lu L."/>
        </authorList>
    </citation>
    <scope>NUCLEOTIDE SEQUENCE [LARGE SCALE GENOMIC DNA]</scope>
    <source>
        <strain evidence="10 11">LZLJ-2</strain>
    </source>
</reference>
<comment type="similarity">
    <text evidence="7">Belongs to the class-V pyridoxal-phosphate-dependent aminotransferase family.</text>
</comment>
<name>A0A7S7MAB1_9ACTN</name>
<keyword evidence="4 6" id="KW-0663">Pyridoxal phosphate</keyword>
<dbReference type="PANTHER" id="PTHR42778:SF1">
    <property type="entry name" value="2-AMINOETHYLPHOSPHONATE--PYRUVATE TRANSAMINASE"/>
    <property type="match status" value="1"/>
</dbReference>
<keyword evidence="2 10" id="KW-0032">Aminotransferase</keyword>
<evidence type="ECO:0000256" key="2">
    <source>
        <dbReference type="ARBA" id="ARBA00022576"/>
    </source>
</evidence>
<evidence type="ECO:0000256" key="1">
    <source>
        <dbReference type="ARBA" id="ARBA00001933"/>
    </source>
</evidence>
<feature type="modified residue" description="N6-(pyridoxal phosphate)lysine" evidence="6">
    <location>
        <position position="202"/>
    </location>
</feature>
<protein>
    <submittedName>
        <fullName evidence="10">Alanine--glyoxylate aminotransferase family protein</fullName>
    </submittedName>
</protein>
<dbReference type="Proteomes" id="UP000593735">
    <property type="component" value="Chromosome"/>
</dbReference>
<feature type="domain" description="Aminotransferase class V" evidence="9">
    <location>
        <begin position="43"/>
        <end position="222"/>
    </location>
</feature>
<dbReference type="SUPFAM" id="SSF53383">
    <property type="entry name" value="PLP-dependent transferases"/>
    <property type="match status" value="1"/>
</dbReference>
<dbReference type="RefSeq" id="WP_194372637.1">
    <property type="nucleotide sequence ID" value="NZ_CP063767.1"/>
</dbReference>
<dbReference type="EMBL" id="CP063767">
    <property type="protein sequence ID" value="QOY61372.1"/>
    <property type="molecule type" value="Genomic_DNA"/>
</dbReference>
<dbReference type="Gene3D" id="3.40.640.10">
    <property type="entry name" value="Type I PLP-dependent aspartate aminotransferase-like (Major domain)"/>
    <property type="match status" value="1"/>
</dbReference>
<dbReference type="InterPro" id="IPR024169">
    <property type="entry name" value="SP_NH2Trfase/AEP_transaminase"/>
</dbReference>
<dbReference type="PROSITE" id="PS00595">
    <property type="entry name" value="AA_TRANSFER_CLASS_5"/>
    <property type="match status" value="1"/>
</dbReference>
<dbReference type="PIRSF" id="PIRSF000524">
    <property type="entry name" value="SPT"/>
    <property type="match status" value="1"/>
</dbReference>
<dbReference type="InterPro" id="IPR015421">
    <property type="entry name" value="PyrdxlP-dep_Trfase_major"/>
</dbReference>
<dbReference type="InterPro" id="IPR015422">
    <property type="entry name" value="PyrdxlP-dep_Trfase_small"/>
</dbReference>